<dbReference type="PANTHER" id="PTHR11073">
    <property type="entry name" value="CALRETICULIN AND CALNEXIN"/>
    <property type="match status" value="1"/>
</dbReference>
<protein>
    <recommendedName>
        <fullName evidence="8">Calnexin</fullName>
    </recommendedName>
</protein>
<dbReference type="SUPFAM" id="SSF63887">
    <property type="entry name" value="P-domain of calnexin/calreticulin"/>
    <property type="match status" value="1"/>
</dbReference>
<dbReference type="GO" id="GO:0036503">
    <property type="term" value="P:ERAD pathway"/>
    <property type="evidence" value="ECO:0007669"/>
    <property type="project" value="TreeGrafter"/>
</dbReference>
<feature type="transmembrane region" description="Helical" evidence="9">
    <location>
        <begin position="446"/>
        <end position="466"/>
    </location>
</feature>
<feature type="region of interest" description="Disordered" evidence="10">
    <location>
        <begin position="471"/>
        <end position="511"/>
    </location>
</feature>
<feature type="region of interest" description="Disordered" evidence="10">
    <location>
        <begin position="252"/>
        <end position="273"/>
    </location>
</feature>
<comment type="subcellular location">
    <subcellularLocation>
        <location evidence="1">Endoplasmic reticulum membrane</location>
        <topology evidence="1">Single-pass membrane protein</topology>
    </subcellularLocation>
</comment>
<dbReference type="InterPro" id="IPR009033">
    <property type="entry name" value="Calreticulin/calnexin_P_dom_sf"/>
</dbReference>
<evidence type="ECO:0000256" key="9">
    <source>
        <dbReference type="RuleBase" id="RU362126"/>
    </source>
</evidence>
<keyword evidence="9" id="KW-0732">Signal</keyword>
<evidence type="ECO:0000256" key="6">
    <source>
        <dbReference type="ARBA" id="ARBA00023136"/>
    </source>
</evidence>
<proteinExistence type="inferred from homology"/>
<gene>
    <name evidence="11" type="ORF">Clacol_007408</name>
</gene>
<accession>A0AAV5AEV5</accession>
<keyword evidence="7 9" id="KW-0143">Chaperone</keyword>
<dbReference type="GO" id="GO:0005509">
    <property type="term" value="F:calcium ion binding"/>
    <property type="evidence" value="ECO:0007669"/>
    <property type="project" value="InterPro"/>
</dbReference>
<feature type="region of interest" description="Disordered" evidence="10">
    <location>
        <begin position="296"/>
        <end position="317"/>
    </location>
</feature>
<organism evidence="11 12">
    <name type="scientific">Clathrus columnatus</name>
    <dbReference type="NCBI Taxonomy" id="1419009"/>
    <lineage>
        <taxon>Eukaryota</taxon>
        <taxon>Fungi</taxon>
        <taxon>Dikarya</taxon>
        <taxon>Basidiomycota</taxon>
        <taxon>Agaricomycotina</taxon>
        <taxon>Agaricomycetes</taxon>
        <taxon>Phallomycetidae</taxon>
        <taxon>Phallales</taxon>
        <taxon>Clathraceae</taxon>
        <taxon>Clathrus</taxon>
    </lineage>
</organism>
<evidence type="ECO:0000256" key="4">
    <source>
        <dbReference type="ARBA" id="ARBA00022824"/>
    </source>
</evidence>
<feature type="chain" id="PRO_5043096301" description="Calnexin" evidence="9">
    <location>
        <begin position="21"/>
        <end position="511"/>
    </location>
</feature>
<sequence length="511" mass="56079">MRRIALSAVALLASSAVVAADELATKFTPTTIKATFLEQFTSSWKERWTPSAATKKTPVGGETFSYVGKWEVEEPSTPIIPNDLGLVVKTKAGHHAISAPFPESISVTTDPLVVQYEAKFQKGGTCGGGYLKLLEEGYEADGEFNDKTPFTLMFGIDMTCPGSKVHFIFRHKNPKTGEYEEKHMTSAPSPSVGKDTKLYTLIIHPNNTYEIDVDGNSVKTGSLLEDFNPPVNPPKEIDDPEDFKPEDWVDEARISDPDATKPADWDEDAPYEIPDMDAVKPEDWLDDEPDMIPDPEAVKPEEWDDEEDGEWMPASIRNPKCDEASGCGEWKRPMKANPDYKGKCIKAIKGVGIEIWTMTEDILFDNIYVGHSIPDARQLAKETFEVKRKIEEAQTKEKDSVLEEEEISVDWKNDPVAFIRGKVIAFFEVAKVDPVLALKTQFNTGAALLAAAFTVLGMVGSLTGLIGSQQKVVTKSAKKSDTSASADKKSDAAPVAPAGGDKTDGPAKKRK</sequence>
<dbReference type="FunFam" id="2.60.120.200:FF:000011">
    <property type="entry name" value="Probable calnexin"/>
    <property type="match status" value="1"/>
</dbReference>
<evidence type="ECO:0000313" key="12">
    <source>
        <dbReference type="Proteomes" id="UP001050691"/>
    </source>
</evidence>
<feature type="compositionally biased region" description="Basic and acidic residues" evidence="10">
    <location>
        <begin position="252"/>
        <end position="264"/>
    </location>
</feature>
<dbReference type="Gene3D" id="2.60.120.200">
    <property type="match status" value="1"/>
</dbReference>
<keyword evidence="6 9" id="KW-0472">Membrane</keyword>
<dbReference type="FunFam" id="2.10.250.10:FF:000001">
    <property type="entry name" value="Calnexin homolog"/>
    <property type="match status" value="1"/>
</dbReference>
<evidence type="ECO:0000256" key="2">
    <source>
        <dbReference type="ARBA" id="ARBA00010983"/>
    </source>
</evidence>
<comment type="similarity">
    <text evidence="2 9">Belongs to the calreticulin family.</text>
</comment>
<dbReference type="PROSITE" id="PS00803">
    <property type="entry name" value="CALRETICULIN_1"/>
    <property type="match status" value="1"/>
</dbReference>
<keyword evidence="3 9" id="KW-0812">Transmembrane</keyword>
<reference evidence="11" key="1">
    <citation type="submission" date="2021-10" db="EMBL/GenBank/DDBJ databases">
        <title>De novo Genome Assembly of Clathrus columnatus (Basidiomycota, Fungi) Using Illumina and Nanopore Sequence Data.</title>
        <authorList>
            <person name="Ogiso-Tanaka E."/>
            <person name="Itagaki H."/>
            <person name="Hosoya T."/>
            <person name="Hosaka K."/>
        </authorList>
    </citation>
    <scope>NUCLEOTIDE SEQUENCE</scope>
    <source>
        <strain evidence="11">MO-923</strain>
    </source>
</reference>
<keyword evidence="5 9" id="KW-1133">Transmembrane helix</keyword>
<dbReference type="InterPro" id="IPR001580">
    <property type="entry name" value="Calret/calnex"/>
</dbReference>
<keyword evidence="12" id="KW-1185">Reference proteome</keyword>
<dbReference type="PANTHER" id="PTHR11073:SF1">
    <property type="entry name" value="CALNEXIN 14D-RELATED"/>
    <property type="match status" value="1"/>
</dbReference>
<feature type="signal peptide" evidence="9">
    <location>
        <begin position="1"/>
        <end position="20"/>
    </location>
</feature>
<evidence type="ECO:0000256" key="8">
    <source>
        <dbReference type="ARBA" id="ARBA00040224"/>
    </source>
</evidence>
<dbReference type="GO" id="GO:0051082">
    <property type="term" value="F:unfolded protein binding"/>
    <property type="evidence" value="ECO:0007669"/>
    <property type="project" value="InterPro"/>
</dbReference>
<dbReference type="GO" id="GO:0006457">
    <property type="term" value="P:protein folding"/>
    <property type="evidence" value="ECO:0007669"/>
    <property type="project" value="InterPro"/>
</dbReference>
<dbReference type="EMBL" id="BPWL01000008">
    <property type="protein sequence ID" value="GJJ13157.1"/>
    <property type="molecule type" value="Genomic_DNA"/>
</dbReference>
<dbReference type="Pfam" id="PF00262">
    <property type="entry name" value="Calreticulin"/>
    <property type="match status" value="1"/>
</dbReference>
<feature type="compositionally biased region" description="Basic and acidic residues" evidence="10">
    <location>
        <begin position="478"/>
        <end position="491"/>
    </location>
</feature>
<evidence type="ECO:0000313" key="11">
    <source>
        <dbReference type="EMBL" id="GJJ13157.1"/>
    </source>
</evidence>
<evidence type="ECO:0000256" key="3">
    <source>
        <dbReference type="ARBA" id="ARBA00022692"/>
    </source>
</evidence>
<dbReference type="InterPro" id="IPR018124">
    <property type="entry name" value="Calret/calnex_CS"/>
</dbReference>
<evidence type="ECO:0000256" key="5">
    <source>
        <dbReference type="ARBA" id="ARBA00022989"/>
    </source>
</evidence>
<dbReference type="SUPFAM" id="SSF49899">
    <property type="entry name" value="Concanavalin A-like lectins/glucanases"/>
    <property type="match status" value="1"/>
</dbReference>
<evidence type="ECO:0000256" key="7">
    <source>
        <dbReference type="ARBA" id="ARBA00023186"/>
    </source>
</evidence>
<dbReference type="AlphaFoldDB" id="A0AAV5AEV5"/>
<keyword evidence="4 9" id="KW-0256">Endoplasmic reticulum</keyword>
<evidence type="ECO:0000256" key="10">
    <source>
        <dbReference type="SAM" id="MobiDB-lite"/>
    </source>
</evidence>
<dbReference type="Proteomes" id="UP001050691">
    <property type="component" value="Unassembled WGS sequence"/>
</dbReference>
<evidence type="ECO:0000256" key="1">
    <source>
        <dbReference type="ARBA" id="ARBA00004389"/>
    </source>
</evidence>
<name>A0AAV5AEV5_9AGAM</name>
<feature type="compositionally biased region" description="Basic and acidic residues" evidence="10">
    <location>
        <begin position="501"/>
        <end position="511"/>
    </location>
</feature>
<dbReference type="GO" id="GO:0005789">
    <property type="term" value="C:endoplasmic reticulum membrane"/>
    <property type="evidence" value="ECO:0007669"/>
    <property type="project" value="UniProtKB-SubCell"/>
</dbReference>
<dbReference type="Gene3D" id="2.10.250.10">
    <property type="entry name" value="Calreticulin/calnexin, P domain"/>
    <property type="match status" value="1"/>
</dbReference>
<comment type="caution">
    <text evidence="11">The sequence shown here is derived from an EMBL/GenBank/DDBJ whole genome shotgun (WGS) entry which is preliminary data.</text>
</comment>
<dbReference type="InterPro" id="IPR013320">
    <property type="entry name" value="ConA-like_dom_sf"/>
</dbReference>
<dbReference type="PRINTS" id="PR00626">
    <property type="entry name" value="CALRETICULIN"/>
</dbReference>